<dbReference type="InterPro" id="IPR003751">
    <property type="entry name" value="CsrA"/>
</dbReference>
<dbReference type="InterPro" id="IPR036107">
    <property type="entry name" value="CsrA_sf"/>
</dbReference>
<dbReference type="Pfam" id="PF02599">
    <property type="entry name" value="CsrA"/>
    <property type="match status" value="1"/>
</dbReference>
<keyword evidence="3" id="KW-0810">Translation regulation</keyword>
<evidence type="ECO:0008006" key="6">
    <source>
        <dbReference type="Google" id="ProtNLM"/>
    </source>
</evidence>
<gene>
    <name evidence="5" type="ORF">METZ01_LOCUS20138</name>
</gene>
<evidence type="ECO:0000256" key="1">
    <source>
        <dbReference type="ARBA" id="ARBA00022490"/>
    </source>
</evidence>
<dbReference type="Gene3D" id="2.60.40.4380">
    <property type="entry name" value="Translational regulator CsrA"/>
    <property type="match status" value="1"/>
</dbReference>
<sequence length="76" mass="8514">MLILTRKSGESITIGDDVKVTVVEVKGKQVRIGIDAPRSYTIHREEVYISIQEENRRAAKESPLSLAGLKHLFGKH</sequence>
<dbReference type="FunFam" id="2.60.40.4380:FF:000002">
    <property type="entry name" value="Translational regulator CsrA"/>
    <property type="match status" value="1"/>
</dbReference>
<name>A0A381PL15_9ZZZZ</name>
<evidence type="ECO:0000256" key="3">
    <source>
        <dbReference type="ARBA" id="ARBA00022845"/>
    </source>
</evidence>
<dbReference type="EMBL" id="UINC01001007">
    <property type="protein sequence ID" value="SUZ67284.1"/>
    <property type="molecule type" value="Genomic_DNA"/>
</dbReference>
<dbReference type="GO" id="GO:0045947">
    <property type="term" value="P:negative regulation of translational initiation"/>
    <property type="evidence" value="ECO:0007669"/>
    <property type="project" value="TreeGrafter"/>
</dbReference>
<evidence type="ECO:0000256" key="4">
    <source>
        <dbReference type="ARBA" id="ARBA00022884"/>
    </source>
</evidence>
<organism evidence="5">
    <name type="scientific">marine metagenome</name>
    <dbReference type="NCBI Taxonomy" id="408172"/>
    <lineage>
        <taxon>unclassified sequences</taxon>
        <taxon>metagenomes</taxon>
        <taxon>ecological metagenomes</taxon>
    </lineage>
</organism>
<evidence type="ECO:0000313" key="5">
    <source>
        <dbReference type="EMBL" id="SUZ67284.1"/>
    </source>
</evidence>
<dbReference type="GO" id="GO:0006109">
    <property type="term" value="P:regulation of carbohydrate metabolic process"/>
    <property type="evidence" value="ECO:0007669"/>
    <property type="project" value="InterPro"/>
</dbReference>
<proteinExistence type="inferred from homology"/>
<keyword evidence="1" id="KW-0963">Cytoplasm</keyword>
<dbReference type="PANTHER" id="PTHR34984">
    <property type="entry name" value="CARBON STORAGE REGULATOR"/>
    <property type="match status" value="1"/>
</dbReference>
<reference evidence="5" key="1">
    <citation type="submission" date="2018-05" db="EMBL/GenBank/DDBJ databases">
        <authorList>
            <person name="Lanie J.A."/>
            <person name="Ng W.-L."/>
            <person name="Kazmierczak K.M."/>
            <person name="Andrzejewski T.M."/>
            <person name="Davidsen T.M."/>
            <person name="Wayne K.J."/>
            <person name="Tettelin H."/>
            <person name="Glass J.I."/>
            <person name="Rusch D."/>
            <person name="Podicherti R."/>
            <person name="Tsui H.-C.T."/>
            <person name="Winkler M.E."/>
        </authorList>
    </citation>
    <scope>NUCLEOTIDE SEQUENCE</scope>
</reference>
<dbReference type="AlphaFoldDB" id="A0A381PL15"/>
<protein>
    <recommendedName>
        <fullName evidence="6">Carbon storage regulator</fullName>
    </recommendedName>
</protein>
<dbReference type="GO" id="GO:0005829">
    <property type="term" value="C:cytosol"/>
    <property type="evidence" value="ECO:0007669"/>
    <property type="project" value="TreeGrafter"/>
</dbReference>
<dbReference type="GO" id="GO:0006402">
    <property type="term" value="P:mRNA catabolic process"/>
    <property type="evidence" value="ECO:0007669"/>
    <property type="project" value="InterPro"/>
</dbReference>
<dbReference type="PANTHER" id="PTHR34984:SF1">
    <property type="entry name" value="CARBON STORAGE REGULATOR"/>
    <property type="match status" value="1"/>
</dbReference>
<dbReference type="SUPFAM" id="SSF117130">
    <property type="entry name" value="CsrA-like"/>
    <property type="match status" value="1"/>
</dbReference>
<evidence type="ECO:0000256" key="2">
    <source>
        <dbReference type="ARBA" id="ARBA00022491"/>
    </source>
</evidence>
<keyword evidence="2" id="KW-0678">Repressor</keyword>
<dbReference type="HAMAP" id="MF_00167">
    <property type="entry name" value="CsrA"/>
    <property type="match status" value="1"/>
</dbReference>
<dbReference type="GO" id="GO:0048027">
    <property type="term" value="F:mRNA 5'-UTR binding"/>
    <property type="evidence" value="ECO:0007669"/>
    <property type="project" value="TreeGrafter"/>
</dbReference>
<dbReference type="NCBIfam" id="TIGR00202">
    <property type="entry name" value="csrA"/>
    <property type="match status" value="1"/>
</dbReference>
<accession>A0A381PL15</accession>
<keyword evidence="4" id="KW-0694">RNA-binding</keyword>
<dbReference type="NCBIfam" id="NF002469">
    <property type="entry name" value="PRK01712.1"/>
    <property type="match status" value="1"/>
</dbReference>